<keyword evidence="2" id="KW-1185">Reference proteome</keyword>
<dbReference type="AlphaFoldDB" id="A0AAW0G2P2"/>
<proteinExistence type="predicted"/>
<protein>
    <recommendedName>
        <fullName evidence="3">F-box domain-containing protein</fullName>
    </recommendedName>
</protein>
<evidence type="ECO:0000313" key="2">
    <source>
        <dbReference type="Proteomes" id="UP001385951"/>
    </source>
</evidence>
<sequence>MMFAMSILQNILPFSSRQSPIMRPGLITQLTALKKLISKSVVQPRNTNAVVQPARTSIAQRLPGEIVELILEYYVLLSISSSKTPPFHYDGHEDSRDHFRWSRGFQTMYHIQRQLVAFRDSRQSLRNAILVCRSWYLVGLQHLYMHPMILSHQRAAKLNNVLEEHPRWRTAKDLTLVYDEGMYKRPETFLSILNHSTSLDTLTVIQQHRLDISPFDRHLGVMENLTTRLRVLTLYGGHDWSKVLKLSFPELEHLRLQYLSANDRDILSGEMPKLQTLQLSQVKFKFSFEFFFRIGDLPSLHTLELYLTDHKRLRRFSVYSANMLSNIQHLVVGVLDGISSMDFGLWIPPPNLVSFTILVNLTPQKCKDEYRRGLVPDEAKNGVIRTMERLTLLLADLPRCSFLERFTIVTQLKFRGAGGGAVENARQDYNEFFGRGWPKDIEQAVDDYATMLAHAKRRLKIPTQAVWCDLAAFINHRLSQLPGAPEKPYELRHLGAQNIKRTFGNKCIEFTQDHVAPLF</sequence>
<comment type="caution">
    <text evidence="1">The sequence shown here is derived from an EMBL/GenBank/DDBJ whole genome shotgun (WGS) entry which is preliminary data.</text>
</comment>
<evidence type="ECO:0008006" key="3">
    <source>
        <dbReference type="Google" id="ProtNLM"/>
    </source>
</evidence>
<evidence type="ECO:0000313" key="1">
    <source>
        <dbReference type="EMBL" id="KAK7685772.1"/>
    </source>
</evidence>
<dbReference type="EMBL" id="JASBNA010000019">
    <property type="protein sequence ID" value="KAK7685772.1"/>
    <property type="molecule type" value="Genomic_DNA"/>
</dbReference>
<reference evidence="1 2" key="1">
    <citation type="submission" date="2022-09" db="EMBL/GenBank/DDBJ databases">
        <authorList>
            <person name="Palmer J.M."/>
        </authorList>
    </citation>
    <scope>NUCLEOTIDE SEQUENCE [LARGE SCALE GENOMIC DNA]</scope>
    <source>
        <strain evidence="1 2">DSM 7382</strain>
    </source>
</reference>
<gene>
    <name evidence="1" type="ORF">QCA50_011118</name>
</gene>
<organism evidence="1 2">
    <name type="scientific">Cerrena zonata</name>
    <dbReference type="NCBI Taxonomy" id="2478898"/>
    <lineage>
        <taxon>Eukaryota</taxon>
        <taxon>Fungi</taxon>
        <taxon>Dikarya</taxon>
        <taxon>Basidiomycota</taxon>
        <taxon>Agaricomycotina</taxon>
        <taxon>Agaricomycetes</taxon>
        <taxon>Polyporales</taxon>
        <taxon>Cerrenaceae</taxon>
        <taxon>Cerrena</taxon>
    </lineage>
</organism>
<dbReference type="Gene3D" id="3.80.10.10">
    <property type="entry name" value="Ribonuclease Inhibitor"/>
    <property type="match status" value="1"/>
</dbReference>
<accession>A0AAW0G2P2</accession>
<dbReference type="Proteomes" id="UP001385951">
    <property type="component" value="Unassembled WGS sequence"/>
</dbReference>
<dbReference type="InterPro" id="IPR032675">
    <property type="entry name" value="LRR_dom_sf"/>
</dbReference>
<name>A0AAW0G2P2_9APHY</name>
<dbReference type="SUPFAM" id="SSF52058">
    <property type="entry name" value="L domain-like"/>
    <property type="match status" value="1"/>
</dbReference>